<keyword evidence="1" id="KW-0732">Signal</keyword>
<dbReference type="Proteomes" id="UP000244189">
    <property type="component" value="Unassembled WGS sequence"/>
</dbReference>
<feature type="domain" description="BON" evidence="2">
    <location>
        <begin position="3"/>
        <end position="71"/>
    </location>
</feature>
<keyword evidence="4" id="KW-1185">Reference proteome</keyword>
<feature type="domain" description="BON" evidence="2">
    <location>
        <begin position="149"/>
        <end position="216"/>
    </location>
</feature>
<organism evidence="3 4">
    <name type="scientific">Sphingomonas aurantiaca</name>
    <dbReference type="NCBI Taxonomy" id="185949"/>
    <lineage>
        <taxon>Bacteria</taxon>
        <taxon>Pseudomonadati</taxon>
        <taxon>Pseudomonadota</taxon>
        <taxon>Alphaproteobacteria</taxon>
        <taxon>Sphingomonadales</taxon>
        <taxon>Sphingomonadaceae</taxon>
        <taxon>Sphingomonas</taxon>
    </lineage>
</organism>
<dbReference type="Gene3D" id="3.30.1340.30">
    <property type="match status" value="3"/>
</dbReference>
<dbReference type="PANTHER" id="PTHR34606">
    <property type="entry name" value="BON DOMAIN-CONTAINING PROTEIN"/>
    <property type="match status" value="1"/>
</dbReference>
<dbReference type="InterPro" id="IPR014004">
    <property type="entry name" value="Transpt-assoc_nodulatn_dom_bac"/>
</dbReference>
<evidence type="ECO:0000259" key="2">
    <source>
        <dbReference type="PROSITE" id="PS50914"/>
    </source>
</evidence>
<dbReference type="Pfam" id="PF04972">
    <property type="entry name" value="BON"/>
    <property type="match status" value="3"/>
</dbReference>
<feature type="domain" description="BON" evidence="2">
    <location>
        <begin position="78"/>
        <end position="146"/>
    </location>
</feature>
<gene>
    <name evidence="3" type="ORF">C8J26_2563</name>
</gene>
<dbReference type="RefSeq" id="WP_107958411.1">
    <property type="nucleotide sequence ID" value="NZ_QAOG01000004.1"/>
</dbReference>
<evidence type="ECO:0000256" key="1">
    <source>
        <dbReference type="ARBA" id="ARBA00022729"/>
    </source>
</evidence>
<dbReference type="EMBL" id="QAOG01000004">
    <property type="protein sequence ID" value="PTQ59711.1"/>
    <property type="molecule type" value="Genomic_DNA"/>
</dbReference>
<dbReference type="InterPro" id="IPR051686">
    <property type="entry name" value="Lipoprotein_DolP"/>
</dbReference>
<dbReference type="InterPro" id="IPR007055">
    <property type="entry name" value="BON_dom"/>
</dbReference>
<evidence type="ECO:0000313" key="3">
    <source>
        <dbReference type="EMBL" id="PTQ59711.1"/>
    </source>
</evidence>
<comment type="caution">
    <text evidence="3">The sequence shown here is derived from an EMBL/GenBank/DDBJ whole genome shotgun (WGS) entry which is preliminary data.</text>
</comment>
<reference evidence="3 4" key="1">
    <citation type="submission" date="2018-04" db="EMBL/GenBank/DDBJ databases">
        <title>Genomic Encyclopedia of Type Strains, Phase III (KMG-III): the genomes of soil and plant-associated and newly described type strains.</title>
        <authorList>
            <person name="Whitman W."/>
        </authorList>
    </citation>
    <scope>NUCLEOTIDE SEQUENCE [LARGE SCALE GENOMIC DNA]</scope>
    <source>
        <strain evidence="3 4">MA101b</strain>
    </source>
</reference>
<name>A0A2T5GK85_9SPHN</name>
<proteinExistence type="predicted"/>
<dbReference type="PROSITE" id="PS50914">
    <property type="entry name" value="BON"/>
    <property type="match status" value="3"/>
</dbReference>
<dbReference type="SMART" id="SM00749">
    <property type="entry name" value="BON"/>
    <property type="match status" value="3"/>
</dbReference>
<evidence type="ECO:0000313" key="4">
    <source>
        <dbReference type="Proteomes" id="UP000244189"/>
    </source>
</evidence>
<protein>
    <submittedName>
        <fullName evidence="3">Osmotically-inducible protein OsmY</fullName>
    </submittedName>
</protein>
<dbReference type="PANTHER" id="PTHR34606:SF4">
    <property type="entry name" value="OUTER MEMBRANE LIPOPROTEIN DOLP"/>
    <property type="match status" value="1"/>
</dbReference>
<accession>A0A2T5GK85</accession>
<dbReference type="AlphaFoldDB" id="A0A2T5GK85"/>
<sequence length="216" mass="23359">MSHDARLQKAVLAELNWDPSVPAGHIGVTANNGVVTLSGHAGSYAVKYAAERAAARVDGVRAVVEAIEVQLEDRFKRGDEAIASAIVERLSWDTTIPHDSVKAQVEDGWVSLRGEVRWHFEKDAAEAAVRPLAGVVGVINHITLKPRVDVTDVSNDIRTALHRSWFFDGDTIKVSVDGGTVRLTGSVDSPHDRMVAERTAWAAPGAVKVENMLEIV</sequence>